<gene>
    <name evidence="1" type="ORF">NBRC3278_3601</name>
</gene>
<dbReference type="AlphaFoldDB" id="A0A401X9U3"/>
<keyword evidence="2" id="KW-1185">Reference proteome</keyword>
<evidence type="ECO:0000313" key="1">
    <source>
        <dbReference type="EMBL" id="GCD64508.1"/>
    </source>
</evidence>
<sequence>MIKTKFVFGRLEPFFDPPARPFNVHQFLRGCPFRAPGRKIGKVPVSDVSADQQATCPWSGYRAVKFFSIQISKRKIRPVIKSLTFCAVPR</sequence>
<dbReference type="Proteomes" id="UP000287385">
    <property type="component" value="Unassembled WGS sequence"/>
</dbReference>
<reference evidence="1 2" key="1">
    <citation type="submission" date="2016-06" db="EMBL/GenBank/DDBJ databases">
        <title>Acetobacter pasteurianus NBRC 3278 whole genome sequencing project.</title>
        <authorList>
            <person name="Matsutani M."/>
            <person name="Shiwa Y."/>
            <person name="Okamoto-Kainuma A."/>
            <person name="Ishikawa M."/>
            <person name="Koizumi Y."/>
            <person name="Yoshikawa H."/>
            <person name="Yakushi T."/>
            <person name="Matsushita K."/>
        </authorList>
    </citation>
    <scope>NUCLEOTIDE SEQUENCE [LARGE SCALE GENOMIC DNA]</scope>
    <source>
        <strain evidence="1 2">NBRC 3278</strain>
    </source>
</reference>
<comment type="caution">
    <text evidence="1">The sequence shown here is derived from an EMBL/GenBank/DDBJ whole genome shotgun (WGS) entry which is preliminary data.</text>
</comment>
<protein>
    <submittedName>
        <fullName evidence="1">Uncharacterized protein</fullName>
    </submittedName>
</protein>
<dbReference type="EMBL" id="BDEV01000350">
    <property type="protein sequence ID" value="GCD64508.1"/>
    <property type="molecule type" value="Genomic_DNA"/>
</dbReference>
<name>A0A401X9U3_ACEPA</name>
<organism evidence="1 2">
    <name type="scientific">Acetobacter pasteurianus NBRC 3278</name>
    <dbReference type="NCBI Taxonomy" id="1226660"/>
    <lineage>
        <taxon>Bacteria</taxon>
        <taxon>Pseudomonadati</taxon>
        <taxon>Pseudomonadota</taxon>
        <taxon>Alphaproteobacteria</taxon>
        <taxon>Acetobacterales</taxon>
        <taxon>Acetobacteraceae</taxon>
        <taxon>Acetobacter</taxon>
    </lineage>
</organism>
<proteinExistence type="predicted"/>
<evidence type="ECO:0000313" key="2">
    <source>
        <dbReference type="Proteomes" id="UP000287385"/>
    </source>
</evidence>
<accession>A0A401X9U3</accession>